<dbReference type="InterPro" id="IPR005500">
    <property type="entry name" value="DUF309"/>
</dbReference>
<proteinExistence type="predicted"/>
<dbReference type="AlphaFoldDB" id="A0A8I1MBV5"/>
<dbReference type="SUPFAM" id="SSF140663">
    <property type="entry name" value="TTHA0068-like"/>
    <property type="match status" value="1"/>
</dbReference>
<dbReference type="PANTHER" id="PTHR34796:SF1">
    <property type="entry name" value="EXPRESSED PROTEIN"/>
    <property type="match status" value="1"/>
</dbReference>
<comment type="caution">
    <text evidence="1">The sequence shown here is derived from an EMBL/GenBank/DDBJ whole genome shotgun (WGS) entry which is preliminary data.</text>
</comment>
<dbReference type="EMBL" id="JAEMWV010000001">
    <property type="protein sequence ID" value="MBN8250275.1"/>
    <property type="molecule type" value="Genomic_DNA"/>
</dbReference>
<name>A0A8I1MBV5_9BACI</name>
<gene>
    <name evidence="1" type="ORF">JF537_01620</name>
</gene>
<dbReference type="Pfam" id="PF03745">
    <property type="entry name" value="DUF309"/>
    <property type="match status" value="1"/>
</dbReference>
<evidence type="ECO:0000313" key="2">
    <source>
        <dbReference type="Proteomes" id="UP000664578"/>
    </source>
</evidence>
<dbReference type="Gene3D" id="1.10.3450.10">
    <property type="entry name" value="TTHA0068-like"/>
    <property type="match status" value="1"/>
</dbReference>
<protein>
    <submittedName>
        <fullName evidence="1">DUF309 domain-containing protein</fullName>
    </submittedName>
</protein>
<dbReference type="PANTHER" id="PTHR34796">
    <property type="entry name" value="EXPRESSED PROTEIN"/>
    <property type="match status" value="1"/>
</dbReference>
<reference evidence="1" key="1">
    <citation type="submission" date="2020-12" db="EMBL/GenBank/DDBJ databases">
        <title>PHA producing bacteria isolated from mangrove.</title>
        <authorList>
            <person name="Zheng W."/>
            <person name="Yu S."/>
            <person name="Huang Y."/>
        </authorList>
    </citation>
    <scope>NUCLEOTIDE SEQUENCE</scope>
    <source>
        <strain evidence="1">GN22-4</strain>
    </source>
</reference>
<organism evidence="1 2">
    <name type="scientific">Priestia flexa</name>
    <dbReference type="NCBI Taxonomy" id="86664"/>
    <lineage>
        <taxon>Bacteria</taxon>
        <taxon>Bacillati</taxon>
        <taxon>Bacillota</taxon>
        <taxon>Bacilli</taxon>
        <taxon>Bacillales</taxon>
        <taxon>Bacillaceae</taxon>
        <taxon>Priestia</taxon>
    </lineage>
</organism>
<dbReference type="InterPro" id="IPR023203">
    <property type="entry name" value="TTHA0068_sf"/>
</dbReference>
<dbReference type="RefSeq" id="WP_119542496.1">
    <property type="nucleotide sequence ID" value="NZ_CM125968.1"/>
</dbReference>
<evidence type="ECO:0000313" key="1">
    <source>
        <dbReference type="EMBL" id="MBN8250275.1"/>
    </source>
</evidence>
<dbReference type="Proteomes" id="UP000664578">
    <property type="component" value="Unassembled WGS sequence"/>
</dbReference>
<sequence length="174" mass="20536">MYPKPYIDYLVYFHTNRDYFECHEVLEEHWKVADPSHRNVLWVGLIQVAVSLYHHRRSNYVGAERTMKKAISILDAHHQELFQIGLQPIDLISILNKHLRLIQASKPYQSLNMPIVDEHLVQQCHAHPLAQTFGWLTPSNLQDEHLIHRHKLRDRTAIIAERAKKLRKSRASRS</sequence>
<accession>A0A8I1MBV5</accession>